<gene>
    <name evidence="1" type="ORF">LY79DRAFT_574302</name>
</gene>
<dbReference type="EMBL" id="JAHLJV010000361">
    <property type="protein sequence ID" value="KAK1561334.1"/>
    <property type="molecule type" value="Genomic_DNA"/>
</dbReference>
<organism evidence="1 2">
    <name type="scientific">Colletotrichum navitas</name>
    <dbReference type="NCBI Taxonomy" id="681940"/>
    <lineage>
        <taxon>Eukaryota</taxon>
        <taxon>Fungi</taxon>
        <taxon>Dikarya</taxon>
        <taxon>Ascomycota</taxon>
        <taxon>Pezizomycotina</taxon>
        <taxon>Sordariomycetes</taxon>
        <taxon>Hypocreomycetidae</taxon>
        <taxon>Glomerellales</taxon>
        <taxon>Glomerellaceae</taxon>
        <taxon>Colletotrichum</taxon>
        <taxon>Colletotrichum graminicola species complex</taxon>
    </lineage>
</organism>
<dbReference type="RefSeq" id="XP_060406625.1">
    <property type="nucleotide sequence ID" value="XM_060559574.1"/>
</dbReference>
<protein>
    <submittedName>
        <fullName evidence="1">Uncharacterized protein</fullName>
    </submittedName>
</protein>
<feature type="non-terminal residue" evidence="1">
    <location>
        <position position="70"/>
    </location>
</feature>
<evidence type="ECO:0000313" key="2">
    <source>
        <dbReference type="Proteomes" id="UP001230504"/>
    </source>
</evidence>
<reference evidence="1" key="1">
    <citation type="submission" date="2021-06" db="EMBL/GenBank/DDBJ databases">
        <title>Comparative genomics, transcriptomics and evolutionary studies reveal genomic signatures of adaptation to plant cell wall in hemibiotrophic fungi.</title>
        <authorList>
            <consortium name="DOE Joint Genome Institute"/>
            <person name="Baroncelli R."/>
            <person name="Diaz J.F."/>
            <person name="Benocci T."/>
            <person name="Peng M."/>
            <person name="Battaglia E."/>
            <person name="Haridas S."/>
            <person name="Andreopoulos W."/>
            <person name="Labutti K."/>
            <person name="Pangilinan J."/>
            <person name="Floch G.L."/>
            <person name="Makela M.R."/>
            <person name="Henrissat B."/>
            <person name="Grigoriev I.V."/>
            <person name="Crouch J.A."/>
            <person name="De Vries R.P."/>
            <person name="Sukno S.A."/>
            <person name="Thon M.R."/>
        </authorList>
    </citation>
    <scope>NUCLEOTIDE SEQUENCE</scope>
    <source>
        <strain evidence="1">CBS 125086</strain>
    </source>
</reference>
<dbReference type="AlphaFoldDB" id="A0AAD8UXH2"/>
<dbReference type="Proteomes" id="UP001230504">
    <property type="component" value="Unassembled WGS sequence"/>
</dbReference>
<proteinExistence type="predicted"/>
<accession>A0AAD8UXH2</accession>
<name>A0AAD8UXH2_9PEZI</name>
<sequence length="70" mass="7858">MEAGLGINAGPGKRPILGCDEVQQVLITIRRQGPAYLSAALDQRREVVFRHFQSAFHTWLLQECETSEAF</sequence>
<evidence type="ECO:0000313" key="1">
    <source>
        <dbReference type="EMBL" id="KAK1561334.1"/>
    </source>
</evidence>
<dbReference type="GeneID" id="85443814"/>
<comment type="caution">
    <text evidence="1">The sequence shown here is derived from an EMBL/GenBank/DDBJ whole genome shotgun (WGS) entry which is preliminary data.</text>
</comment>
<keyword evidence="2" id="KW-1185">Reference proteome</keyword>